<name>A0ACB8TFW0_9AGAM</name>
<accession>A0ACB8TFW0</accession>
<comment type="caution">
    <text evidence="1">The sequence shown here is derived from an EMBL/GenBank/DDBJ whole genome shotgun (WGS) entry which is preliminary data.</text>
</comment>
<evidence type="ECO:0000313" key="1">
    <source>
        <dbReference type="EMBL" id="KAI0067312.1"/>
    </source>
</evidence>
<reference evidence="1" key="1">
    <citation type="submission" date="2021-03" db="EMBL/GenBank/DDBJ databases">
        <authorList>
            <consortium name="DOE Joint Genome Institute"/>
            <person name="Ahrendt S."/>
            <person name="Looney B.P."/>
            <person name="Miyauchi S."/>
            <person name="Morin E."/>
            <person name="Drula E."/>
            <person name="Courty P.E."/>
            <person name="Chicoki N."/>
            <person name="Fauchery L."/>
            <person name="Kohler A."/>
            <person name="Kuo A."/>
            <person name="Labutti K."/>
            <person name="Pangilinan J."/>
            <person name="Lipzen A."/>
            <person name="Riley R."/>
            <person name="Andreopoulos W."/>
            <person name="He G."/>
            <person name="Johnson J."/>
            <person name="Barry K.W."/>
            <person name="Grigoriev I.V."/>
            <person name="Nagy L."/>
            <person name="Hibbett D."/>
            <person name="Henrissat B."/>
            <person name="Matheny P.B."/>
            <person name="Labbe J."/>
            <person name="Martin F."/>
        </authorList>
    </citation>
    <scope>NUCLEOTIDE SEQUENCE</scope>
    <source>
        <strain evidence="1">HHB10654</strain>
    </source>
</reference>
<dbReference type="Proteomes" id="UP000814140">
    <property type="component" value="Unassembled WGS sequence"/>
</dbReference>
<evidence type="ECO:0000313" key="2">
    <source>
        <dbReference type="Proteomes" id="UP000814140"/>
    </source>
</evidence>
<gene>
    <name evidence="1" type="ORF">BV25DRAFT_1911961</name>
</gene>
<dbReference type="EMBL" id="MU277190">
    <property type="protein sequence ID" value="KAI0067312.1"/>
    <property type="molecule type" value="Genomic_DNA"/>
</dbReference>
<sequence>MSSTPTEPHVRRNKLQAIVHLPSRLLRSGSRRTSRQSGAPSVDAHSIDSTSSHTHAPHASVQMNGTPVHTGPTALDPSAGLPSSQGLPDSIASLSPSSRTTGIPAIDEALLLPSSWSSPAGANELMSLAEAARNEQRARREHAEMVLHRIQLQGEVWRQEVESASEGLNRAVLGLGAVAAVRSAAIGPHDPEIELQQLRAARLGASSDREFLVLTAHWHWQRWPFSPLLKAIGTVTASFIDTPRNGISHTERKTFDDRIGIAHAGPELSVQNLELSIHHFDAFLTHPPEHIQVPNSNRRSSLRPNAARRRWLDGHTPLWWIKRRTTEKVDGRVSCRMDPFAA</sequence>
<organism evidence="1 2">
    <name type="scientific">Artomyces pyxidatus</name>
    <dbReference type="NCBI Taxonomy" id="48021"/>
    <lineage>
        <taxon>Eukaryota</taxon>
        <taxon>Fungi</taxon>
        <taxon>Dikarya</taxon>
        <taxon>Basidiomycota</taxon>
        <taxon>Agaricomycotina</taxon>
        <taxon>Agaricomycetes</taxon>
        <taxon>Russulales</taxon>
        <taxon>Auriscalpiaceae</taxon>
        <taxon>Artomyces</taxon>
    </lineage>
</organism>
<proteinExistence type="predicted"/>
<keyword evidence="2" id="KW-1185">Reference proteome</keyword>
<reference evidence="1" key="2">
    <citation type="journal article" date="2022" name="New Phytol.">
        <title>Evolutionary transition to the ectomycorrhizal habit in the genomes of a hyperdiverse lineage of mushroom-forming fungi.</title>
        <authorList>
            <person name="Looney B."/>
            <person name="Miyauchi S."/>
            <person name="Morin E."/>
            <person name="Drula E."/>
            <person name="Courty P.E."/>
            <person name="Kohler A."/>
            <person name="Kuo A."/>
            <person name="LaButti K."/>
            <person name="Pangilinan J."/>
            <person name="Lipzen A."/>
            <person name="Riley R."/>
            <person name="Andreopoulos W."/>
            <person name="He G."/>
            <person name="Johnson J."/>
            <person name="Nolan M."/>
            <person name="Tritt A."/>
            <person name="Barry K.W."/>
            <person name="Grigoriev I.V."/>
            <person name="Nagy L.G."/>
            <person name="Hibbett D."/>
            <person name="Henrissat B."/>
            <person name="Matheny P.B."/>
            <person name="Labbe J."/>
            <person name="Martin F.M."/>
        </authorList>
    </citation>
    <scope>NUCLEOTIDE SEQUENCE</scope>
    <source>
        <strain evidence="1">HHB10654</strain>
    </source>
</reference>
<protein>
    <submittedName>
        <fullName evidence="1">Uncharacterized protein</fullName>
    </submittedName>
</protein>